<dbReference type="InterPro" id="IPR043502">
    <property type="entry name" value="DNA/RNA_pol_sf"/>
</dbReference>
<dbReference type="InterPro" id="IPR043128">
    <property type="entry name" value="Rev_trsase/Diguanyl_cyclase"/>
</dbReference>
<feature type="domain" description="Reverse transcriptase/retrotransposon-derived protein RNase H-like" evidence="1">
    <location>
        <begin position="58"/>
        <end position="152"/>
    </location>
</feature>
<sequence length="176" mass="20709">MSEDKIKAILDWPVPQKVKDIQFFLGFANFYCHFIHKYSDIIIPLTRLTRKGTPWKFDDKCMATFNKLKQAFTYAPISTHWIPNWQLVIETDASDYAIAAILSIYLEDGEIHPIAFLSWSLHNAELNYDTHDKELLAIFEAFKYWHHYLEGSVDSIDIVMDHKNLEYFSTTKILTR</sequence>
<dbReference type="SUPFAM" id="SSF56672">
    <property type="entry name" value="DNA/RNA polymerases"/>
    <property type="match status" value="1"/>
</dbReference>
<dbReference type="OrthoDB" id="3018369at2759"/>
<dbReference type="Gene3D" id="3.30.70.270">
    <property type="match status" value="1"/>
</dbReference>
<dbReference type="InterPro" id="IPR041577">
    <property type="entry name" value="RT_RNaseH_2"/>
</dbReference>
<name>A0A284R959_ARMOS</name>
<dbReference type="STRING" id="47428.A0A284R959"/>
<protein>
    <recommendedName>
        <fullName evidence="1">Reverse transcriptase/retrotransposon-derived protein RNase H-like domain-containing protein</fullName>
    </recommendedName>
</protein>
<dbReference type="EMBL" id="FUEG01000006">
    <property type="protein sequence ID" value="SJL05254.1"/>
    <property type="molecule type" value="Genomic_DNA"/>
</dbReference>
<organism evidence="2 3">
    <name type="scientific">Armillaria ostoyae</name>
    <name type="common">Armillaria root rot fungus</name>
    <dbReference type="NCBI Taxonomy" id="47428"/>
    <lineage>
        <taxon>Eukaryota</taxon>
        <taxon>Fungi</taxon>
        <taxon>Dikarya</taxon>
        <taxon>Basidiomycota</taxon>
        <taxon>Agaricomycotina</taxon>
        <taxon>Agaricomycetes</taxon>
        <taxon>Agaricomycetidae</taxon>
        <taxon>Agaricales</taxon>
        <taxon>Marasmiineae</taxon>
        <taxon>Physalacriaceae</taxon>
        <taxon>Armillaria</taxon>
    </lineage>
</organism>
<dbReference type="FunFam" id="3.30.70.270:FF:000020">
    <property type="entry name" value="Transposon Tf2-6 polyprotein-like Protein"/>
    <property type="match status" value="1"/>
</dbReference>
<dbReference type="Pfam" id="PF17919">
    <property type="entry name" value="RT_RNaseH_2"/>
    <property type="match status" value="1"/>
</dbReference>
<dbReference type="PANTHER" id="PTHR34072">
    <property type="entry name" value="ENZYMATIC POLYPROTEIN-RELATED"/>
    <property type="match status" value="1"/>
</dbReference>
<gene>
    <name evidence="2" type="ORF">ARMOST_08620</name>
</gene>
<proteinExistence type="predicted"/>
<dbReference type="PANTHER" id="PTHR34072:SF52">
    <property type="entry name" value="RIBONUCLEASE H"/>
    <property type="match status" value="1"/>
</dbReference>
<dbReference type="AlphaFoldDB" id="A0A284R959"/>
<evidence type="ECO:0000313" key="2">
    <source>
        <dbReference type="EMBL" id="SJL05254.1"/>
    </source>
</evidence>
<dbReference type="OMA" id="PISTHWI"/>
<accession>A0A284R959</accession>
<keyword evidence="3" id="KW-1185">Reference proteome</keyword>
<evidence type="ECO:0000259" key="1">
    <source>
        <dbReference type="Pfam" id="PF17919"/>
    </source>
</evidence>
<evidence type="ECO:0000313" key="3">
    <source>
        <dbReference type="Proteomes" id="UP000219338"/>
    </source>
</evidence>
<dbReference type="Proteomes" id="UP000219338">
    <property type="component" value="Unassembled WGS sequence"/>
</dbReference>
<reference evidence="3" key="1">
    <citation type="journal article" date="2017" name="Nat. Ecol. Evol.">
        <title>Genome expansion and lineage-specific genetic innovations in the forest pathogenic fungi Armillaria.</title>
        <authorList>
            <person name="Sipos G."/>
            <person name="Prasanna A.N."/>
            <person name="Walter M.C."/>
            <person name="O'Connor E."/>
            <person name="Balint B."/>
            <person name="Krizsan K."/>
            <person name="Kiss B."/>
            <person name="Hess J."/>
            <person name="Varga T."/>
            <person name="Slot J."/>
            <person name="Riley R."/>
            <person name="Boka B."/>
            <person name="Rigling D."/>
            <person name="Barry K."/>
            <person name="Lee J."/>
            <person name="Mihaltcheva S."/>
            <person name="LaButti K."/>
            <person name="Lipzen A."/>
            <person name="Waldron R."/>
            <person name="Moloney N.M."/>
            <person name="Sperisen C."/>
            <person name="Kredics L."/>
            <person name="Vagvoelgyi C."/>
            <person name="Patrignani A."/>
            <person name="Fitzpatrick D."/>
            <person name="Nagy I."/>
            <person name="Doyle S."/>
            <person name="Anderson J.B."/>
            <person name="Grigoriev I.V."/>
            <person name="Gueldener U."/>
            <person name="Muensterkoetter M."/>
            <person name="Nagy L.G."/>
        </authorList>
    </citation>
    <scope>NUCLEOTIDE SEQUENCE [LARGE SCALE GENOMIC DNA]</scope>
    <source>
        <strain evidence="3">C18/9</strain>
    </source>
</reference>
<dbReference type="CDD" id="cd09274">
    <property type="entry name" value="RNase_HI_RT_Ty3"/>
    <property type="match status" value="1"/>
</dbReference>